<dbReference type="PANTHER" id="PTHR43004:SF5">
    <property type="entry name" value="FAD-BINDING DOMAIN-CONTAINING PROTEIN"/>
    <property type="match status" value="1"/>
</dbReference>
<dbReference type="GO" id="GO:0016709">
    <property type="term" value="F:oxidoreductase activity, acting on paired donors, with incorporation or reduction of molecular oxygen, NAD(P)H as one donor, and incorporation of one atom of oxygen"/>
    <property type="evidence" value="ECO:0007669"/>
    <property type="project" value="UniProtKB-ARBA"/>
</dbReference>
<keyword evidence="7" id="KW-1185">Reference proteome</keyword>
<dbReference type="InterPro" id="IPR002938">
    <property type="entry name" value="FAD-bd"/>
</dbReference>
<comment type="caution">
    <text evidence="6">The sequence shown here is derived from an EMBL/GenBank/DDBJ whole genome shotgun (WGS) entry which is preliminary data.</text>
</comment>
<evidence type="ECO:0000256" key="3">
    <source>
        <dbReference type="ARBA" id="ARBA00022827"/>
    </source>
</evidence>
<dbReference type="Proteomes" id="UP001174694">
    <property type="component" value="Unassembled WGS sequence"/>
</dbReference>
<sequence>MAADGEVAEYDVVIVGGGPVGLLMAYQLKRFGVSACVLEQYDKNTQDAYGRAIALFPRTTEQLDQLDLIEPMLQLGFACRTSVTYKDGQRVIPGRVWTFMENISDTTYDFTLVLRQMYTEAIFREKLEAVGASYYQSVECVDFEVDESAPPDSCAVTSTFTDRKTQKTFKLKSKYLVGADGGRSFVRRHAGIPFDGDTSEDQWVRIDGLVETDMPLNRSYGAIESRTHGNVLWAPLDHGATRIGYLYSPEIAAKYPDGITQEVAVAEAIESMKPFNVKFKEVHWWTLYTIGQRMARDFSAKDRIFLCGDAAHTHSSGAAQGLNTGIHDAVNLGWKLALQIRGITQDGVLKTYSPERMSAVQQLINYDKDIALLMSHKWPSWYKGDPSADPYLALGELFEKAAPFNTGLGITYPSNILNQASGQPLAVVPGSRPPDVELAMPGTNRSVRFQRITRNLGKFWVVVFTGNVNSTRPSLKALEKHLESNEELKPQGTIGWITISPVVGCSPYEAIGTKPFGDTYYDATSIAHEKFGVEMEKGGLVVLRPDGLLGSAGPIDGQWLKAYLMSILKL</sequence>
<accession>A0AA38VJE0</accession>
<gene>
    <name evidence="6" type="ORF">NKR23_g9606</name>
</gene>
<keyword evidence="3" id="KW-0274">FAD</keyword>
<dbReference type="GO" id="GO:0071949">
    <property type="term" value="F:FAD binding"/>
    <property type="evidence" value="ECO:0007669"/>
    <property type="project" value="InterPro"/>
</dbReference>
<dbReference type="InterPro" id="IPR038220">
    <property type="entry name" value="PHOX_C_sf"/>
</dbReference>
<dbReference type="SUPFAM" id="SSF52833">
    <property type="entry name" value="Thioredoxin-like"/>
    <property type="match status" value="1"/>
</dbReference>
<comment type="similarity">
    <text evidence="1">Belongs to the PheA/TfdB FAD monooxygenase family.</text>
</comment>
<feature type="domain" description="FAD-binding" evidence="5">
    <location>
        <begin position="9"/>
        <end position="364"/>
    </location>
</feature>
<dbReference type="InterPro" id="IPR050641">
    <property type="entry name" value="RIFMO-like"/>
</dbReference>
<dbReference type="Gene3D" id="3.50.50.60">
    <property type="entry name" value="FAD/NAD(P)-binding domain"/>
    <property type="match status" value="1"/>
</dbReference>
<dbReference type="EMBL" id="JANBVO010000038">
    <property type="protein sequence ID" value="KAJ9136743.1"/>
    <property type="molecule type" value="Genomic_DNA"/>
</dbReference>
<keyword evidence="4" id="KW-0560">Oxidoreductase</keyword>
<proteinExistence type="inferred from homology"/>
<reference evidence="6" key="1">
    <citation type="submission" date="2022-07" db="EMBL/GenBank/DDBJ databases">
        <title>Fungi with potential for degradation of polypropylene.</title>
        <authorList>
            <person name="Gostincar C."/>
        </authorList>
    </citation>
    <scope>NUCLEOTIDE SEQUENCE</scope>
    <source>
        <strain evidence="6">EXF-13308</strain>
    </source>
</reference>
<name>A0AA38VJE0_9PEZI</name>
<evidence type="ECO:0000313" key="6">
    <source>
        <dbReference type="EMBL" id="KAJ9136743.1"/>
    </source>
</evidence>
<dbReference type="SUPFAM" id="SSF51905">
    <property type="entry name" value="FAD/NAD(P)-binding domain"/>
    <property type="match status" value="1"/>
</dbReference>
<evidence type="ECO:0000256" key="2">
    <source>
        <dbReference type="ARBA" id="ARBA00022630"/>
    </source>
</evidence>
<keyword evidence="2" id="KW-0285">Flavoprotein</keyword>
<dbReference type="PANTHER" id="PTHR43004">
    <property type="entry name" value="TRK SYSTEM POTASSIUM UPTAKE PROTEIN"/>
    <property type="match status" value="1"/>
</dbReference>
<organism evidence="6 7">
    <name type="scientific">Pleurostoma richardsiae</name>
    <dbReference type="NCBI Taxonomy" id="41990"/>
    <lineage>
        <taxon>Eukaryota</taxon>
        <taxon>Fungi</taxon>
        <taxon>Dikarya</taxon>
        <taxon>Ascomycota</taxon>
        <taxon>Pezizomycotina</taxon>
        <taxon>Sordariomycetes</taxon>
        <taxon>Sordariomycetidae</taxon>
        <taxon>Calosphaeriales</taxon>
        <taxon>Pleurostomataceae</taxon>
        <taxon>Pleurostoma</taxon>
    </lineage>
</organism>
<dbReference type="SUPFAM" id="SSF54373">
    <property type="entry name" value="FAD-linked reductases, C-terminal domain"/>
    <property type="match status" value="1"/>
</dbReference>
<protein>
    <submittedName>
        <fullName evidence="6">FAD/NAD(P)-binding domain-containing protein</fullName>
    </submittedName>
</protein>
<dbReference type="InterPro" id="IPR036249">
    <property type="entry name" value="Thioredoxin-like_sf"/>
</dbReference>
<evidence type="ECO:0000256" key="1">
    <source>
        <dbReference type="ARBA" id="ARBA00007801"/>
    </source>
</evidence>
<evidence type="ECO:0000259" key="5">
    <source>
        <dbReference type="Pfam" id="PF01494"/>
    </source>
</evidence>
<dbReference type="Pfam" id="PF01494">
    <property type="entry name" value="FAD_binding_3"/>
    <property type="match status" value="1"/>
</dbReference>
<evidence type="ECO:0000313" key="7">
    <source>
        <dbReference type="Proteomes" id="UP001174694"/>
    </source>
</evidence>
<dbReference type="InterPro" id="IPR036188">
    <property type="entry name" value="FAD/NAD-bd_sf"/>
</dbReference>
<dbReference type="PRINTS" id="PR00420">
    <property type="entry name" value="RNGMNOXGNASE"/>
</dbReference>
<dbReference type="AlphaFoldDB" id="A0AA38VJE0"/>
<evidence type="ECO:0000256" key="4">
    <source>
        <dbReference type="ARBA" id="ARBA00023002"/>
    </source>
</evidence>
<dbReference type="Gene3D" id="3.40.30.20">
    <property type="match status" value="1"/>
</dbReference>
<dbReference type="Gene3D" id="3.30.9.10">
    <property type="entry name" value="D-Amino Acid Oxidase, subunit A, domain 2"/>
    <property type="match status" value="1"/>
</dbReference>